<feature type="compositionally biased region" description="Polar residues" evidence="2">
    <location>
        <begin position="1004"/>
        <end position="1013"/>
    </location>
</feature>
<reference evidence="3 4" key="1">
    <citation type="submission" date="2019-01" db="EMBL/GenBank/DDBJ databases">
        <title>Genome Assembly of Collichthys lucidus.</title>
        <authorList>
            <person name="Cai M."/>
            <person name="Xiao S."/>
        </authorList>
    </citation>
    <scope>NUCLEOTIDE SEQUENCE [LARGE SCALE GENOMIC DNA]</scope>
    <source>
        <strain evidence="3">JT15FE1705JMU</strain>
        <tissue evidence="3">Muscle</tissue>
    </source>
</reference>
<feature type="region of interest" description="Disordered" evidence="2">
    <location>
        <begin position="1514"/>
        <end position="1537"/>
    </location>
</feature>
<feature type="region of interest" description="Disordered" evidence="2">
    <location>
        <begin position="1471"/>
        <end position="1497"/>
    </location>
</feature>
<dbReference type="PROSITE" id="PS50297">
    <property type="entry name" value="ANK_REP_REGION"/>
    <property type="match status" value="4"/>
</dbReference>
<dbReference type="InterPro" id="IPR002110">
    <property type="entry name" value="Ankyrin_rpt"/>
</dbReference>
<feature type="compositionally biased region" description="Basic and acidic residues" evidence="2">
    <location>
        <begin position="1401"/>
        <end position="1419"/>
    </location>
</feature>
<evidence type="ECO:0000256" key="1">
    <source>
        <dbReference type="PROSITE-ProRule" id="PRU00023"/>
    </source>
</evidence>
<feature type="region of interest" description="Disordered" evidence="2">
    <location>
        <begin position="518"/>
        <end position="925"/>
    </location>
</feature>
<feature type="compositionally biased region" description="Basic and acidic residues" evidence="2">
    <location>
        <begin position="713"/>
        <end position="727"/>
    </location>
</feature>
<feature type="compositionally biased region" description="Acidic residues" evidence="2">
    <location>
        <begin position="1229"/>
        <end position="1238"/>
    </location>
</feature>
<dbReference type="Pfam" id="PF13637">
    <property type="entry name" value="Ank_4"/>
    <property type="match status" value="1"/>
</dbReference>
<feature type="compositionally biased region" description="Basic and acidic residues" evidence="2">
    <location>
        <begin position="1169"/>
        <end position="1178"/>
    </location>
</feature>
<feature type="compositionally biased region" description="Basic and acidic residues" evidence="2">
    <location>
        <begin position="888"/>
        <end position="924"/>
    </location>
</feature>
<feature type="repeat" description="ANK" evidence="1">
    <location>
        <begin position="65"/>
        <end position="97"/>
    </location>
</feature>
<feature type="region of interest" description="Disordered" evidence="2">
    <location>
        <begin position="258"/>
        <end position="466"/>
    </location>
</feature>
<dbReference type="Proteomes" id="UP000298787">
    <property type="component" value="Chromosome 3"/>
</dbReference>
<feature type="compositionally biased region" description="Acidic residues" evidence="2">
    <location>
        <begin position="537"/>
        <end position="553"/>
    </location>
</feature>
<organism evidence="3 4">
    <name type="scientific">Collichthys lucidus</name>
    <name type="common">Big head croaker</name>
    <name type="synonym">Sciaena lucida</name>
    <dbReference type="NCBI Taxonomy" id="240159"/>
    <lineage>
        <taxon>Eukaryota</taxon>
        <taxon>Metazoa</taxon>
        <taxon>Chordata</taxon>
        <taxon>Craniata</taxon>
        <taxon>Vertebrata</taxon>
        <taxon>Euteleostomi</taxon>
        <taxon>Actinopterygii</taxon>
        <taxon>Neopterygii</taxon>
        <taxon>Teleostei</taxon>
        <taxon>Neoteleostei</taxon>
        <taxon>Acanthomorphata</taxon>
        <taxon>Eupercaria</taxon>
        <taxon>Sciaenidae</taxon>
        <taxon>Collichthys</taxon>
    </lineage>
</organism>
<dbReference type="PANTHER" id="PTHR24147:SF53">
    <property type="entry name" value="ANKYRIN REPEAT DOMAIN 26"/>
    <property type="match status" value="1"/>
</dbReference>
<feature type="compositionally biased region" description="Acidic residues" evidence="2">
    <location>
        <begin position="346"/>
        <end position="413"/>
    </location>
</feature>
<feature type="compositionally biased region" description="Basic and acidic residues" evidence="2">
    <location>
        <begin position="627"/>
        <end position="638"/>
    </location>
</feature>
<feature type="repeat" description="ANK" evidence="1">
    <location>
        <begin position="131"/>
        <end position="163"/>
    </location>
</feature>
<feature type="compositionally biased region" description="Basic and acidic residues" evidence="2">
    <location>
        <begin position="1032"/>
        <end position="1043"/>
    </location>
</feature>
<sequence>MKKFLSFAKKKKHASGTPDNGSALSVGYELKDKDLGKVHKAASVGDLAKLKQLAKKNDINQLDKENRTALHIACANGHVDVVQFLLESKAKLNLCDNQNRSALMKAVQCQHEPCVSMLLENHADPNLVDINGNTALHLAANIPSISTAASLLEHEADINAQNKEAFTPLTVAVREDHIEMAEFLLKEGADVNFRDQDQRSPLMIAAGNGQIGMLRLLLRYDADITIKDTKGWSADDYAVMNGHHPCSLLIIEHSNQRNDGQRLSHQGPSKKKKKALLGSPSQDVEAGFSLGGPATDKDDFEDNSQSESLSRTPDDFYPSSKSQKENADEQPSSSKARSECQKGSPEAEEEDVGEEEEEDEEEEEEDDDDEDDEGDKDEEEDDDDDDEDEEEEESEEEDGEEDEEENECEEEDHDNSVASVQKPSVAGSPKIILSAHAQNIPGTDCGTSPGIAGASEKDAKTETQKNDINCQAGTTSYAMPVTLDVEEDCVVSAVRVESKFSDEDDSIGKECILDLASAQGTSPSRHHTESHLPIEIKEEELDKEMENGGDDDSWSNKQNSGDTVWNDSDDEEYIQTGGFGRNTVLANRRNVAPKDGVENKDDFSELLKKEKRRSSWGSSSEDSETAPPKEGDVNKETLDQTSDVQAADLQEAATLHSKRALPQSNEHHPDTSWDSSLPVVPSTEFVSPQPVLGEAVSFLGTDMPQSKNSPAKAKGDELEWDSEKNNQNDKSSFAKGDMVPSVFKTNLATEKQTGEQQCSDGSSEDEDKENNVKESNEPSPAVSPVPEEEKSTRNQILDMDDVESIGQSSQMEGKLDSENDDSNWDDEDESDDSEKARTAAEGNILKVPPTPTNSLPTAAVDKKSEEEAKENDIEGDEDNERVLQGVLDGKHESPEDNKLVGVEKHYPRKDEDTSEDSDSKDQKLQYDFASATVKASDVGDDSDNRWMDGCPYGGDKLDNEGGARLTAYIPLENRSLVVSSDEPNEEQMRENISASPPTKDDATAGQQCDSDGNMSEVLPQTDIDDVALDSPDEAKSIGMRDQELGNSKDPGIQKEDSTGDEDDDDKEEKRDDDDEEDDEEDMEEEEETGELSGENDQPEESGESLNATLPAPETEVSKDKERDFLSELGLEKGEEEPDSWDSESHSENPNMSHQEKQSLHTQDQLEMPIAKEEIKETENNNNGGEHVDKDDTTQKETEKAKWEPLSVLSKLEGEKDRKTNLMEELGLGDVDDLEDASDWDSASTTSNRTLPGRRMASPVLEEFPESSNPSIKEQDEDMAAAVSLTPQRSINSNKRPTSTLSQTVPQPQPRARKMTLPKPESEEDWEPDNLTSPSNAAQIDSQQQNIAEPQTVVRPGSPEPSPVARDSKSNEESDKQQQKEKDDAVDTCEVDLNNPCPSDHVGSDSGEKDNDFRDRHSPEESGEAGDVPWEKRYEKLWVEVEKRDVKSTFRNVAGELKEKFGELLKSRCSAEDIPEEEMAVAESSSAEESSDEDEGEVIVRPMARARSSVLVTIPEQRESGLEDSVTESTDKSGCDDRMQVCERPASESSMCQEPDLLTDEECRSPSPQLTAAQGDGSMNHVTTASADDHIPVSDVDTFLKHEAESGPVQKPHLEPIREDNTAI</sequence>
<dbReference type="InterPro" id="IPR036770">
    <property type="entry name" value="Ankyrin_rpt-contain_sf"/>
</dbReference>
<feature type="repeat" description="ANK" evidence="1">
    <location>
        <begin position="197"/>
        <end position="229"/>
    </location>
</feature>
<name>A0A4U5U2P9_COLLU</name>
<feature type="compositionally biased region" description="Basic and acidic residues" evidence="2">
    <location>
        <begin position="1586"/>
        <end position="1604"/>
    </location>
</feature>
<feature type="compositionally biased region" description="Polar residues" evidence="2">
    <location>
        <begin position="743"/>
        <end position="761"/>
    </location>
</feature>
<feature type="compositionally biased region" description="Basic and acidic residues" evidence="2">
    <location>
        <begin position="526"/>
        <end position="536"/>
    </location>
</feature>
<feature type="compositionally biased region" description="Basic and acidic residues" evidence="2">
    <location>
        <begin position="1185"/>
        <end position="1202"/>
    </location>
</feature>
<keyword evidence="1" id="KW-0040">ANK repeat</keyword>
<gene>
    <name evidence="3" type="ORF">D9C73_002280</name>
</gene>
<proteinExistence type="predicted"/>
<dbReference type="Gene3D" id="1.25.40.20">
    <property type="entry name" value="Ankyrin repeat-containing domain"/>
    <property type="match status" value="2"/>
</dbReference>
<dbReference type="InterPro" id="IPR050657">
    <property type="entry name" value="Ankyrin_repeat_domain"/>
</dbReference>
<evidence type="ECO:0000313" key="4">
    <source>
        <dbReference type="Proteomes" id="UP000298787"/>
    </source>
</evidence>
<feature type="compositionally biased region" description="Polar residues" evidence="2">
    <location>
        <begin position="1284"/>
        <end position="1305"/>
    </location>
</feature>
<feature type="compositionally biased region" description="Acidic residues" evidence="2">
    <location>
        <begin position="1022"/>
        <end position="1031"/>
    </location>
</feature>
<feature type="compositionally biased region" description="Basic and acidic residues" evidence="2">
    <location>
        <begin position="1365"/>
        <end position="1384"/>
    </location>
</feature>
<evidence type="ECO:0000313" key="3">
    <source>
        <dbReference type="EMBL" id="TKS68219.1"/>
    </source>
</evidence>
<feature type="compositionally biased region" description="Basic and acidic residues" evidence="2">
    <location>
        <begin position="1611"/>
        <end position="1623"/>
    </location>
</feature>
<dbReference type="EMBL" id="CM014080">
    <property type="protein sequence ID" value="TKS68219.1"/>
    <property type="molecule type" value="Genomic_DNA"/>
</dbReference>
<feature type="compositionally biased region" description="Basic and acidic residues" evidence="2">
    <location>
        <begin position="1211"/>
        <end position="1221"/>
    </location>
</feature>
<dbReference type="PROSITE" id="PS50088">
    <property type="entry name" value="ANK_REPEAT"/>
    <property type="match status" value="4"/>
</dbReference>
<protein>
    <submittedName>
        <fullName evidence="3">Ankyrin repeat domain-containing protein 7</fullName>
    </submittedName>
</protein>
<dbReference type="SUPFAM" id="SSF48403">
    <property type="entry name" value="Ankyrin repeat"/>
    <property type="match status" value="1"/>
</dbReference>
<dbReference type="PRINTS" id="PR01415">
    <property type="entry name" value="ANKYRIN"/>
</dbReference>
<feature type="region of interest" description="Disordered" evidence="2">
    <location>
        <begin position="972"/>
        <end position="1430"/>
    </location>
</feature>
<dbReference type="Pfam" id="PF12796">
    <property type="entry name" value="Ank_2"/>
    <property type="match status" value="2"/>
</dbReference>
<keyword evidence="4" id="KW-1185">Reference proteome</keyword>
<feature type="compositionally biased region" description="Polar residues" evidence="2">
    <location>
        <begin position="1329"/>
        <end position="1348"/>
    </location>
</feature>
<feature type="compositionally biased region" description="Acidic residues" evidence="2">
    <location>
        <begin position="818"/>
        <end position="832"/>
    </location>
</feature>
<feature type="repeat" description="ANK" evidence="1">
    <location>
        <begin position="164"/>
        <end position="196"/>
    </location>
</feature>
<dbReference type="SMART" id="SM00248">
    <property type="entry name" value="ANK"/>
    <property type="match status" value="6"/>
</dbReference>
<dbReference type="PANTHER" id="PTHR24147">
    <property type="entry name" value="ANKYRIN REPEAT DOMAIN 36-RELATED"/>
    <property type="match status" value="1"/>
</dbReference>
<feature type="compositionally biased region" description="Basic and acidic residues" evidence="2">
    <location>
        <begin position="595"/>
        <end position="608"/>
    </location>
</feature>
<evidence type="ECO:0000256" key="2">
    <source>
        <dbReference type="SAM" id="MobiDB-lite"/>
    </source>
</evidence>
<feature type="compositionally biased region" description="Polar residues" evidence="2">
    <location>
        <begin position="555"/>
        <end position="566"/>
    </location>
</feature>
<accession>A0A4U5U2P9</accession>
<feature type="compositionally biased region" description="Acidic residues" evidence="2">
    <location>
        <begin position="1058"/>
        <end position="1089"/>
    </location>
</feature>
<feature type="region of interest" description="Disordered" evidence="2">
    <location>
        <begin position="1558"/>
        <end position="1623"/>
    </location>
</feature>
<feature type="compositionally biased region" description="Basic and acidic residues" evidence="2">
    <location>
        <begin position="1115"/>
        <end position="1132"/>
    </location>
</feature>
<feature type="compositionally biased region" description="Basic and acidic residues" evidence="2">
    <location>
        <begin position="455"/>
        <end position="465"/>
    </location>
</feature>
<feature type="compositionally biased region" description="Basic and acidic residues" evidence="2">
    <location>
        <begin position="860"/>
        <end position="872"/>
    </location>
</feature>
<feature type="compositionally biased region" description="Basic and acidic residues" evidence="2">
    <location>
        <begin position="1528"/>
        <end position="1537"/>
    </location>
</feature>
<dbReference type="STRING" id="240159.A0A4U5U2P9"/>